<gene>
    <name evidence="1" type="ORF">PVK06_011141</name>
</gene>
<reference evidence="1 2" key="1">
    <citation type="submission" date="2023-03" db="EMBL/GenBank/DDBJ databases">
        <title>WGS of Gossypium arboreum.</title>
        <authorList>
            <person name="Yu D."/>
        </authorList>
    </citation>
    <scope>NUCLEOTIDE SEQUENCE [LARGE SCALE GENOMIC DNA]</scope>
    <source>
        <tissue evidence="1">Leaf</tissue>
    </source>
</reference>
<dbReference type="EMBL" id="JARKNE010000004">
    <property type="protein sequence ID" value="KAK5835452.1"/>
    <property type="molecule type" value="Genomic_DNA"/>
</dbReference>
<proteinExistence type="predicted"/>
<comment type="caution">
    <text evidence="1">The sequence shown here is derived from an EMBL/GenBank/DDBJ whole genome shotgun (WGS) entry which is preliminary data.</text>
</comment>
<dbReference type="PANTHER" id="PTHR31286">
    <property type="entry name" value="GLYCINE-RICH CELL WALL STRUCTURAL PROTEIN 1.8-LIKE"/>
    <property type="match status" value="1"/>
</dbReference>
<protein>
    <submittedName>
        <fullName evidence="1">Uncharacterized protein</fullName>
    </submittedName>
</protein>
<accession>A0ABR0Q878</accession>
<name>A0ABR0Q878_GOSAR</name>
<evidence type="ECO:0000313" key="2">
    <source>
        <dbReference type="Proteomes" id="UP001358586"/>
    </source>
</evidence>
<evidence type="ECO:0000313" key="1">
    <source>
        <dbReference type="EMBL" id="KAK5835452.1"/>
    </source>
</evidence>
<dbReference type="Proteomes" id="UP001358586">
    <property type="component" value="Chromosome 4"/>
</dbReference>
<sequence length="164" mass="17926">MAVDSSPASRVSWKDKLLGGSVSNSLDGDANIDLKFVEGDICRSNLNGLSGFLYQKKILEEISSLVGEVVKLDIKTDNKERGQFTRMAIFVDLEKPLTSQVLVNGRLQQVEFEPLLEVCFLYGEGDPTGSLRTETAPARTGVALSAVGDAFGPWMMVEHKSRCK</sequence>
<organism evidence="1 2">
    <name type="scientific">Gossypium arboreum</name>
    <name type="common">Tree cotton</name>
    <name type="synonym">Gossypium nanking</name>
    <dbReference type="NCBI Taxonomy" id="29729"/>
    <lineage>
        <taxon>Eukaryota</taxon>
        <taxon>Viridiplantae</taxon>
        <taxon>Streptophyta</taxon>
        <taxon>Embryophyta</taxon>
        <taxon>Tracheophyta</taxon>
        <taxon>Spermatophyta</taxon>
        <taxon>Magnoliopsida</taxon>
        <taxon>eudicotyledons</taxon>
        <taxon>Gunneridae</taxon>
        <taxon>Pentapetalae</taxon>
        <taxon>rosids</taxon>
        <taxon>malvids</taxon>
        <taxon>Malvales</taxon>
        <taxon>Malvaceae</taxon>
        <taxon>Malvoideae</taxon>
        <taxon>Gossypium</taxon>
    </lineage>
</organism>
<dbReference type="PANTHER" id="PTHR31286:SF173">
    <property type="entry name" value="DUF4283 DOMAIN-CONTAINING PROTEIN"/>
    <property type="match status" value="1"/>
</dbReference>
<keyword evidence="2" id="KW-1185">Reference proteome</keyword>
<dbReference type="InterPro" id="IPR040256">
    <property type="entry name" value="At4g02000-like"/>
</dbReference>